<keyword evidence="6 11" id="KW-0798">TonB box</keyword>
<evidence type="ECO:0000256" key="5">
    <source>
        <dbReference type="ARBA" id="ARBA00022692"/>
    </source>
</evidence>
<dbReference type="InterPro" id="IPR000531">
    <property type="entry name" value="Beta-barrel_TonB"/>
</dbReference>
<evidence type="ECO:0000256" key="3">
    <source>
        <dbReference type="ARBA" id="ARBA00022448"/>
    </source>
</evidence>
<dbReference type="Proteomes" id="UP001139516">
    <property type="component" value="Unassembled WGS sequence"/>
</dbReference>
<reference evidence="15" key="1">
    <citation type="submission" date="2022-04" db="EMBL/GenBank/DDBJ databases">
        <title>Roseomonas acroporae sp. nov., isolated from coral Acropora digitifera.</title>
        <authorList>
            <person name="Sun H."/>
        </authorList>
    </citation>
    <scope>NUCLEOTIDE SEQUENCE</scope>
    <source>
        <strain evidence="15">NAR14</strain>
    </source>
</reference>
<feature type="region of interest" description="Disordered" evidence="12">
    <location>
        <begin position="1"/>
        <end position="40"/>
    </location>
</feature>
<evidence type="ECO:0000259" key="14">
    <source>
        <dbReference type="Pfam" id="PF07715"/>
    </source>
</evidence>
<dbReference type="Pfam" id="PF07715">
    <property type="entry name" value="Plug"/>
    <property type="match status" value="1"/>
</dbReference>
<dbReference type="EMBL" id="JALPRX010000050">
    <property type="protein sequence ID" value="MCK8785194.1"/>
    <property type="molecule type" value="Genomic_DNA"/>
</dbReference>
<evidence type="ECO:0000256" key="10">
    <source>
        <dbReference type="PROSITE-ProRule" id="PRU01360"/>
    </source>
</evidence>
<feature type="domain" description="TonB-dependent receptor-like beta-barrel" evidence="13">
    <location>
        <begin position="252"/>
        <end position="723"/>
    </location>
</feature>
<comment type="subcellular location">
    <subcellularLocation>
        <location evidence="1 10">Cell outer membrane</location>
        <topology evidence="1 10">Multi-pass membrane protein</topology>
    </subcellularLocation>
</comment>
<evidence type="ECO:0000256" key="12">
    <source>
        <dbReference type="SAM" id="MobiDB-lite"/>
    </source>
</evidence>
<name>A0A9X1Y6N9_9PROT</name>
<keyword evidence="7 10" id="KW-0472">Membrane</keyword>
<keyword evidence="3 10" id="KW-0813">Transport</keyword>
<keyword evidence="16" id="KW-1185">Reference proteome</keyword>
<dbReference type="InterPro" id="IPR037066">
    <property type="entry name" value="Plug_dom_sf"/>
</dbReference>
<dbReference type="SUPFAM" id="SSF56935">
    <property type="entry name" value="Porins"/>
    <property type="match status" value="1"/>
</dbReference>
<feature type="compositionally biased region" description="Polar residues" evidence="12">
    <location>
        <begin position="57"/>
        <end position="67"/>
    </location>
</feature>
<evidence type="ECO:0000256" key="6">
    <source>
        <dbReference type="ARBA" id="ARBA00023077"/>
    </source>
</evidence>
<comment type="similarity">
    <text evidence="2 10 11">Belongs to the TonB-dependent receptor family.</text>
</comment>
<evidence type="ECO:0000256" key="7">
    <source>
        <dbReference type="ARBA" id="ARBA00023136"/>
    </source>
</evidence>
<dbReference type="InterPro" id="IPR012910">
    <property type="entry name" value="Plug_dom"/>
</dbReference>
<sequence length="753" mass="80686">MATGPALAQSDPEARPDRAGSGRRPADAPTAPVQLAQAAPAAVPAAAAELPTVTTTGNQLPANTLQRPTGIDRLPGTIQSTPQAITVVPQEILQQQNVTTLDQALRNVPGISATIGEGNGGVNGDQFRIRGFNAMNDIYVDGLRDFGAYTRDAFNIDSVAVLKGPSALTFGPGNVGGAINMNSRSAQLGNFGGMTMTGGLGELARFTGDMNLQVNDTTAVRFNVMGNYNRVVGRDVTDSGRFGFAGSVAFGLGTDLTWTLDYFHQTTRATPDYGIPLAARPGTTVARPVTDFGVPRSMFYGLNTDRDNTDVDRGTSRIRWRANDWLTLNNDTRVAYARRDFAASPATCASTAPTNCVAYLFDNNPRTVPTATIGGGPPIFSQNTAGVQNITTATARFATGPIRHELVAGLDVSHQNDSRDNLSVSPTRGFQNLFDPSHDGSVYTDLAGTGATASRRISQGAVGAFLMERMYVLPTLSLIGGFRWNNFRTDYDTFGPGFARTSINSNVDVIDPRAGLVWEPTPNQTYYFSYGTTSQTPGQFIASLPATFTLANSQLAPERATIYEVGAKLGFFDGQLGVSGSLFRIEKSNAIQTDPFTGVITSSGDQQRVQGFELGITGRPTPEWSMLATYAYLDSQTTSSTTAANVNQRVPYVPLNSVSFWNTYDFMRNTPYNVTAGVGVIYRSSLWLNAANTAQVGDTISLDAVLTHKINDTWRVQMNGYNLTNRLNYDGVFGNRIVPSAGRTVTFTLAATF</sequence>
<dbReference type="GO" id="GO:0009279">
    <property type="term" value="C:cell outer membrane"/>
    <property type="evidence" value="ECO:0007669"/>
    <property type="project" value="UniProtKB-SubCell"/>
</dbReference>
<dbReference type="AlphaFoldDB" id="A0A9X1Y6N9"/>
<dbReference type="GO" id="GO:0015344">
    <property type="term" value="F:siderophore uptake transmembrane transporter activity"/>
    <property type="evidence" value="ECO:0007669"/>
    <property type="project" value="TreeGrafter"/>
</dbReference>
<evidence type="ECO:0000313" key="16">
    <source>
        <dbReference type="Proteomes" id="UP001139516"/>
    </source>
</evidence>
<keyword evidence="8 15" id="KW-0675">Receptor</keyword>
<evidence type="ECO:0000256" key="4">
    <source>
        <dbReference type="ARBA" id="ARBA00022452"/>
    </source>
</evidence>
<keyword evidence="5 10" id="KW-0812">Transmembrane</keyword>
<evidence type="ECO:0000256" key="2">
    <source>
        <dbReference type="ARBA" id="ARBA00009810"/>
    </source>
</evidence>
<evidence type="ECO:0000256" key="1">
    <source>
        <dbReference type="ARBA" id="ARBA00004571"/>
    </source>
</evidence>
<dbReference type="CDD" id="cd01347">
    <property type="entry name" value="ligand_gated_channel"/>
    <property type="match status" value="1"/>
</dbReference>
<dbReference type="NCBIfam" id="TIGR01783">
    <property type="entry name" value="TonB-siderophor"/>
    <property type="match status" value="1"/>
</dbReference>
<keyword evidence="9 10" id="KW-0998">Cell outer membrane</keyword>
<feature type="compositionally biased region" description="Low complexity" evidence="12">
    <location>
        <begin position="28"/>
        <end position="40"/>
    </location>
</feature>
<comment type="caution">
    <text evidence="15">The sequence shown here is derived from an EMBL/GenBank/DDBJ whole genome shotgun (WGS) entry which is preliminary data.</text>
</comment>
<proteinExistence type="inferred from homology"/>
<dbReference type="InterPro" id="IPR036942">
    <property type="entry name" value="Beta-barrel_TonB_sf"/>
</dbReference>
<dbReference type="GO" id="GO:0038023">
    <property type="term" value="F:signaling receptor activity"/>
    <property type="evidence" value="ECO:0007669"/>
    <property type="project" value="InterPro"/>
</dbReference>
<dbReference type="Gene3D" id="2.40.170.20">
    <property type="entry name" value="TonB-dependent receptor, beta-barrel domain"/>
    <property type="match status" value="1"/>
</dbReference>
<dbReference type="Pfam" id="PF00593">
    <property type="entry name" value="TonB_dep_Rec_b-barrel"/>
    <property type="match status" value="1"/>
</dbReference>
<protein>
    <submittedName>
        <fullName evidence="15">TonB-dependent siderophore receptor</fullName>
    </submittedName>
</protein>
<dbReference type="PANTHER" id="PTHR32552:SF83">
    <property type="entry name" value="BLR3904 PROTEIN"/>
    <property type="match status" value="1"/>
</dbReference>
<evidence type="ECO:0000256" key="8">
    <source>
        <dbReference type="ARBA" id="ARBA00023170"/>
    </source>
</evidence>
<feature type="compositionally biased region" description="Basic and acidic residues" evidence="12">
    <location>
        <begin position="12"/>
        <end position="26"/>
    </location>
</feature>
<dbReference type="GO" id="GO:0015891">
    <property type="term" value="P:siderophore transport"/>
    <property type="evidence" value="ECO:0007669"/>
    <property type="project" value="InterPro"/>
</dbReference>
<evidence type="ECO:0000259" key="13">
    <source>
        <dbReference type="Pfam" id="PF00593"/>
    </source>
</evidence>
<feature type="region of interest" description="Disordered" evidence="12">
    <location>
        <begin position="52"/>
        <end position="73"/>
    </location>
</feature>
<dbReference type="InterPro" id="IPR010105">
    <property type="entry name" value="TonB_sidphr_rcpt"/>
</dbReference>
<dbReference type="RefSeq" id="WP_248667312.1">
    <property type="nucleotide sequence ID" value="NZ_JALPRX010000050.1"/>
</dbReference>
<feature type="domain" description="TonB-dependent receptor plug" evidence="14">
    <location>
        <begin position="78"/>
        <end position="178"/>
    </location>
</feature>
<organism evidence="15 16">
    <name type="scientific">Roseomonas acroporae</name>
    <dbReference type="NCBI Taxonomy" id="2937791"/>
    <lineage>
        <taxon>Bacteria</taxon>
        <taxon>Pseudomonadati</taxon>
        <taxon>Pseudomonadota</taxon>
        <taxon>Alphaproteobacteria</taxon>
        <taxon>Acetobacterales</taxon>
        <taxon>Roseomonadaceae</taxon>
        <taxon>Roseomonas</taxon>
    </lineage>
</organism>
<evidence type="ECO:0000256" key="9">
    <source>
        <dbReference type="ARBA" id="ARBA00023237"/>
    </source>
</evidence>
<evidence type="ECO:0000313" key="15">
    <source>
        <dbReference type="EMBL" id="MCK8785194.1"/>
    </source>
</evidence>
<dbReference type="PANTHER" id="PTHR32552">
    <property type="entry name" value="FERRICHROME IRON RECEPTOR-RELATED"/>
    <property type="match status" value="1"/>
</dbReference>
<accession>A0A9X1Y6N9</accession>
<evidence type="ECO:0000256" key="11">
    <source>
        <dbReference type="RuleBase" id="RU003357"/>
    </source>
</evidence>
<gene>
    <name evidence="15" type="ORF">M0638_12445</name>
</gene>
<keyword evidence="4 10" id="KW-1134">Transmembrane beta strand</keyword>
<dbReference type="PROSITE" id="PS52016">
    <property type="entry name" value="TONB_DEPENDENT_REC_3"/>
    <property type="match status" value="1"/>
</dbReference>
<dbReference type="InterPro" id="IPR039426">
    <property type="entry name" value="TonB-dep_rcpt-like"/>
</dbReference>
<dbReference type="Gene3D" id="2.170.130.10">
    <property type="entry name" value="TonB-dependent receptor, plug domain"/>
    <property type="match status" value="1"/>
</dbReference>